<evidence type="ECO:0000313" key="10">
    <source>
        <dbReference type="EMBL" id="CAH0020383.1"/>
    </source>
</evidence>
<sequence length="648" mass="72840">MDEAVGDIDLDDNLLVPRKQLRRIACVRCRRRKKRCDHALPVCGECRKAGLLECIQSGVVRQGSSVTIPLAYLRHLEEGLSQSPPGSAFYQNQRDGVDATDSTKHDTSGGSSTGGLPRDLSPVELGPQTAYPSPANDAAFSHTGYRATSTVHASDCVGEPAPGTSCLAQKQYAESATAAAGSRIVLDGEIAKALPLAWAEHYASIYFQHMQPQWPFMDQVSWYSSFAAWLDDPNSLTRPSRFLVRLVVSIGALVCSSFRPNCPHLQNSQSTYRSALQYDLGDLMRSKSMLPRTQGALLLLVYAFHGSSPQPIEQCLRFAMMNCVSLMTELEEQPEHQRREVDAQNSRNIYQSVVMSCHILNEVVSSGWTYPQDLMGEIGDDKSRIRHDNRRLRYLDLDDPLRRRCHTRFKAELEEWKRRVQSIDSPESCSDPIYHAPNSLFKLYDYSLAILMQDKPFMTVVENINELVSQEYDPIVYWTWASKPNSEQLMYQFRLGILVLYCYWITPNAATEEAGFPLQEAIDGVQNCRKTLLKFSLRWAKSMIFLDAFQILTETVCDGPTFGITSDDPSFMGFSSDLPSSRRCHTTHGDRLASLEECILEMKLQNVHSAVVSLIQEMIIGMQARETDTTQLPLAPALYHGGLDLFNF</sequence>
<dbReference type="InterPro" id="IPR001138">
    <property type="entry name" value="Zn2Cys6_DnaBD"/>
</dbReference>
<reference evidence="10" key="1">
    <citation type="submission" date="2021-10" db="EMBL/GenBank/DDBJ databases">
        <authorList>
            <person name="Piombo E."/>
        </authorList>
    </citation>
    <scope>NUCLEOTIDE SEQUENCE</scope>
</reference>
<dbReference type="Gene3D" id="4.10.240.10">
    <property type="entry name" value="Zn(2)-C6 fungal-type DNA-binding domain"/>
    <property type="match status" value="1"/>
</dbReference>
<feature type="compositionally biased region" description="Polar residues" evidence="8">
    <location>
        <begin position="83"/>
        <end position="94"/>
    </location>
</feature>
<dbReference type="SMART" id="SM00066">
    <property type="entry name" value="GAL4"/>
    <property type="match status" value="1"/>
</dbReference>
<keyword evidence="7" id="KW-0539">Nucleus</keyword>
<keyword evidence="11" id="KW-1185">Reference proteome</keyword>
<dbReference type="GO" id="GO:0005634">
    <property type="term" value="C:nucleus"/>
    <property type="evidence" value="ECO:0007669"/>
    <property type="project" value="UniProtKB-SubCell"/>
</dbReference>
<dbReference type="GO" id="GO:0043565">
    <property type="term" value="F:sequence-specific DNA binding"/>
    <property type="evidence" value="ECO:0007669"/>
    <property type="project" value="TreeGrafter"/>
</dbReference>
<dbReference type="OrthoDB" id="27934at2759"/>
<feature type="domain" description="Zn(2)-C6 fungal-type" evidence="9">
    <location>
        <begin position="25"/>
        <end position="56"/>
    </location>
</feature>
<dbReference type="CDD" id="cd12148">
    <property type="entry name" value="fungal_TF_MHR"/>
    <property type="match status" value="1"/>
</dbReference>
<protein>
    <recommendedName>
        <fullName evidence="9">Zn(2)-C6 fungal-type domain-containing protein</fullName>
    </recommendedName>
</protein>
<evidence type="ECO:0000256" key="6">
    <source>
        <dbReference type="ARBA" id="ARBA00023163"/>
    </source>
</evidence>
<dbReference type="PROSITE" id="PS50048">
    <property type="entry name" value="ZN2_CY6_FUNGAL_2"/>
    <property type="match status" value="1"/>
</dbReference>
<keyword evidence="2" id="KW-0479">Metal-binding</keyword>
<dbReference type="Pfam" id="PF00172">
    <property type="entry name" value="Zn_clus"/>
    <property type="match status" value="1"/>
</dbReference>
<keyword evidence="4" id="KW-0805">Transcription regulation</keyword>
<dbReference type="InterPro" id="IPR052202">
    <property type="entry name" value="Yeast_MetPath_Reg"/>
</dbReference>
<feature type="region of interest" description="Disordered" evidence="8">
    <location>
        <begin position="83"/>
        <end position="137"/>
    </location>
</feature>
<dbReference type="GO" id="GO:0000981">
    <property type="term" value="F:DNA-binding transcription factor activity, RNA polymerase II-specific"/>
    <property type="evidence" value="ECO:0007669"/>
    <property type="project" value="InterPro"/>
</dbReference>
<evidence type="ECO:0000256" key="5">
    <source>
        <dbReference type="ARBA" id="ARBA00023125"/>
    </source>
</evidence>
<evidence type="ECO:0000259" key="9">
    <source>
        <dbReference type="PROSITE" id="PS50048"/>
    </source>
</evidence>
<dbReference type="InterPro" id="IPR036864">
    <property type="entry name" value="Zn2-C6_fun-type_DNA-bd_sf"/>
</dbReference>
<dbReference type="AlphaFoldDB" id="A0A9N9VD92"/>
<comment type="caution">
    <text evidence="10">The sequence shown here is derived from an EMBL/GenBank/DDBJ whole genome shotgun (WGS) entry which is preliminary data.</text>
</comment>
<gene>
    <name evidence="10" type="ORF">CRHIZ90672A_00013883</name>
</gene>
<accession>A0A9N9VD92</accession>
<proteinExistence type="predicted"/>
<dbReference type="SUPFAM" id="SSF57701">
    <property type="entry name" value="Zn2/Cys6 DNA-binding domain"/>
    <property type="match status" value="1"/>
</dbReference>
<evidence type="ECO:0000256" key="2">
    <source>
        <dbReference type="ARBA" id="ARBA00022723"/>
    </source>
</evidence>
<dbReference type="EMBL" id="CABFNQ020000642">
    <property type="protein sequence ID" value="CAH0020383.1"/>
    <property type="molecule type" value="Genomic_DNA"/>
</dbReference>
<dbReference type="GO" id="GO:0008270">
    <property type="term" value="F:zinc ion binding"/>
    <property type="evidence" value="ECO:0007669"/>
    <property type="project" value="InterPro"/>
</dbReference>
<evidence type="ECO:0000256" key="1">
    <source>
        <dbReference type="ARBA" id="ARBA00004123"/>
    </source>
</evidence>
<dbReference type="Proteomes" id="UP000696573">
    <property type="component" value="Unassembled WGS sequence"/>
</dbReference>
<feature type="compositionally biased region" description="Basic and acidic residues" evidence="8">
    <location>
        <begin position="95"/>
        <end position="107"/>
    </location>
</feature>
<keyword evidence="5" id="KW-0238">DNA-binding</keyword>
<dbReference type="PROSITE" id="PS00463">
    <property type="entry name" value="ZN2_CY6_FUNGAL_1"/>
    <property type="match status" value="1"/>
</dbReference>
<name>A0A9N9VD92_9HYPO</name>
<evidence type="ECO:0000256" key="8">
    <source>
        <dbReference type="SAM" id="MobiDB-lite"/>
    </source>
</evidence>
<dbReference type="GO" id="GO:0045944">
    <property type="term" value="P:positive regulation of transcription by RNA polymerase II"/>
    <property type="evidence" value="ECO:0007669"/>
    <property type="project" value="TreeGrafter"/>
</dbReference>
<dbReference type="PANTHER" id="PTHR47782:SF12">
    <property type="entry name" value="ZN(II)2CYS6 TRANSCRIPTION FACTOR (EUROFUNG)"/>
    <property type="match status" value="1"/>
</dbReference>
<keyword evidence="3" id="KW-0862">Zinc</keyword>
<comment type="subcellular location">
    <subcellularLocation>
        <location evidence="1">Nucleus</location>
    </subcellularLocation>
</comment>
<keyword evidence="6" id="KW-0804">Transcription</keyword>
<organism evidence="10 11">
    <name type="scientific">Clonostachys rhizophaga</name>
    <dbReference type="NCBI Taxonomy" id="160324"/>
    <lineage>
        <taxon>Eukaryota</taxon>
        <taxon>Fungi</taxon>
        <taxon>Dikarya</taxon>
        <taxon>Ascomycota</taxon>
        <taxon>Pezizomycotina</taxon>
        <taxon>Sordariomycetes</taxon>
        <taxon>Hypocreomycetidae</taxon>
        <taxon>Hypocreales</taxon>
        <taxon>Bionectriaceae</taxon>
        <taxon>Clonostachys</taxon>
    </lineage>
</organism>
<evidence type="ECO:0000313" key="11">
    <source>
        <dbReference type="Proteomes" id="UP000696573"/>
    </source>
</evidence>
<evidence type="ECO:0000256" key="7">
    <source>
        <dbReference type="ARBA" id="ARBA00023242"/>
    </source>
</evidence>
<dbReference type="PANTHER" id="PTHR47782">
    <property type="entry name" value="ZN(II)2CYS6 TRANSCRIPTION FACTOR (EUROFUNG)-RELATED"/>
    <property type="match status" value="1"/>
</dbReference>
<evidence type="ECO:0000256" key="3">
    <source>
        <dbReference type="ARBA" id="ARBA00022833"/>
    </source>
</evidence>
<evidence type="ECO:0000256" key="4">
    <source>
        <dbReference type="ARBA" id="ARBA00023015"/>
    </source>
</evidence>